<keyword evidence="3" id="KW-0675">Receptor</keyword>
<dbReference type="Gene3D" id="1.20.58.390">
    <property type="entry name" value="Neurotransmitter-gated ion-channel transmembrane domain"/>
    <property type="match status" value="1"/>
</dbReference>
<evidence type="ECO:0000313" key="3">
    <source>
        <dbReference type="EMBL" id="GBP60375.1"/>
    </source>
</evidence>
<dbReference type="SUPFAM" id="SSF90112">
    <property type="entry name" value="Neurotransmitter-gated ion-channel transmembrane pore"/>
    <property type="match status" value="1"/>
</dbReference>
<accession>A0A4C1XDW2</accession>
<evidence type="ECO:0000259" key="2">
    <source>
        <dbReference type="Pfam" id="PF02932"/>
    </source>
</evidence>
<dbReference type="Pfam" id="PF02932">
    <property type="entry name" value="Neur_chan_memb"/>
    <property type="match status" value="1"/>
</dbReference>
<gene>
    <name evidence="3" type="primary">nAChRbeta2</name>
    <name evidence="3" type="ORF">EVAR_91411_1</name>
</gene>
<keyword evidence="1" id="KW-0812">Transmembrane</keyword>
<keyword evidence="1" id="KW-0472">Membrane</keyword>
<dbReference type="Proteomes" id="UP000299102">
    <property type="component" value="Unassembled WGS sequence"/>
</dbReference>
<comment type="caution">
    <text evidence="3">The sequence shown here is derived from an EMBL/GenBank/DDBJ whole genome shotgun (WGS) entry which is preliminary data.</text>
</comment>
<dbReference type="InterPro" id="IPR006029">
    <property type="entry name" value="Neurotrans-gated_channel_TM"/>
</dbReference>
<dbReference type="GO" id="GO:0016020">
    <property type="term" value="C:membrane"/>
    <property type="evidence" value="ECO:0007669"/>
    <property type="project" value="InterPro"/>
</dbReference>
<sequence length="173" mass="19588">MTAALNPYLWRRCHDGVSERGRGDDAPAITQSPKKPFREVIEDWKFMSMVLDRFFLWLFTIACFVGTFGIIFQSPSLYDTRVPVDQQISSIPMRKNNFYYPKDVETYGIISGIATLSERLGGGGLSINPPAPGGVRVCDLTRSDRQHDYWLIRYNIVVEAARRRGSPGCSTVF</sequence>
<organism evidence="3 4">
    <name type="scientific">Eumeta variegata</name>
    <name type="common">Bagworm moth</name>
    <name type="synonym">Eumeta japonica</name>
    <dbReference type="NCBI Taxonomy" id="151549"/>
    <lineage>
        <taxon>Eukaryota</taxon>
        <taxon>Metazoa</taxon>
        <taxon>Ecdysozoa</taxon>
        <taxon>Arthropoda</taxon>
        <taxon>Hexapoda</taxon>
        <taxon>Insecta</taxon>
        <taxon>Pterygota</taxon>
        <taxon>Neoptera</taxon>
        <taxon>Endopterygota</taxon>
        <taxon>Lepidoptera</taxon>
        <taxon>Glossata</taxon>
        <taxon>Ditrysia</taxon>
        <taxon>Tineoidea</taxon>
        <taxon>Psychidae</taxon>
        <taxon>Oiketicinae</taxon>
        <taxon>Eumeta</taxon>
    </lineage>
</organism>
<dbReference type="GO" id="GO:0006811">
    <property type="term" value="P:monoatomic ion transport"/>
    <property type="evidence" value="ECO:0007669"/>
    <property type="project" value="InterPro"/>
</dbReference>
<dbReference type="EMBL" id="BGZK01000786">
    <property type="protein sequence ID" value="GBP60375.1"/>
    <property type="molecule type" value="Genomic_DNA"/>
</dbReference>
<dbReference type="STRING" id="151549.A0A4C1XDW2"/>
<dbReference type="OrthoDB" id="5975154at2759"/>
<dbReference type="InterPro" id="IPR036719">
    <property type="entry name" value="Neuro-gated_channel_TM_sf"/>
</dbReference>
<evidence type="ECO:0000313" key="4">
    <source>
        <dbReference type="Proteomes" id="UP000299102"/>
    </source>
</evidence>
<protein>
    <submittedName>
        <fullName evidence="3">Acetylcholine receptor subunit beta-like 2</fullName>
    </submittedName>
</protein>
<proteinExistence type="predicted"/>
<keyword evidence="4" id="KW-1185">Reference proteome</keyword>
<name>A0A4C1XDW2_EUMVA</name>
<feature type="transmembrane region" description="Helical" evidence="1">
    <location>
        <begin position="54"/>
        <end position="72"/>
    </location>
</feature>
<dbReference type="AlphaFoldDB" id="A0A4C1XDW2"/>
<dbReference type="InterPro" id="IPR038050">
    <property type="entry name" value="Neuro_actylchol_rec"/>
</dbReference>
<keyword evidence="1" id="KW-1133">Transmembrane helix</keyword>
<evidence type="ECO:0000256" key="1">
    <source>
        <dbReference type="SAM" id="Phobius"/>
    </source>
</evidence>
<reference evidence="3 4" key="1">
    <citation type="journal article" date="2019" name="Commun. Biol.">
        <title>The bagworm genome reveals a unique fibroin gene that provides high tensile strength.</title>
        <authorList>
            <person name="Kono N."/>
            <person name="Nakamura H."/>
            <person name="Ohtoshi R."/>
            <person name="Tomita M."/>
            <person name="Numata K."/>
            <person name="Arakawa K."/>
        </authorList>
    </citation>
    <scope>NUCLEOTIDE SEQUENCE [LARGE SCALE GENOMIC DNA]</scope>
</reference>
<feature type="domain" description="Neurotransmitter-gated ion-channel transmembrane" evidence="2">
    <location>
        <begin position="33"/>
        <end position="70"/>
    </location>
</feature>